<evidence type="ECO:0000313" key="7">
    <source>
        <dbReference type="EMBL" id="CUS52173.1"/>
    </source>
</evidence>
<sequence>MKLHRYESVHALLFFVLLSIVLMAGHFYSENVRQIARALSVLSAPVHLIAASPSAVYRWFEGSLDSEDELELELAELSRKQLVLQTRLQQFKALESENERLRNLLHAGAQLASKIQLAQLVKVNLYGHSHSVLINRGAADGVIIGLPVIDEDGLVGQVTRVGSFRSAVALVTDPAQGVPVQSVRTGLRAIAFGVGGVGELRLLYVDRNADIRIGDLLVTSGLGGIYPSRYPVARVSKIKRHVDEAFMAVHAMPSARLNKGHQVVLVWHDSAESSAELDPALPVAADSADD</sequence>
<dbReference type="PANTHER" id="PTHR34138:SF1">
    <property type="entry name" value="CELL SHAPE-DETERMINING PROTEIN MREC"/>
    <property type="match status" value="1"/>
</dbReference>
<reference evidence="7" key="1">
    <citation type="submission" date="2015-10" db="EMBL/GenBank/DDBJ databases">
        <authorList>
            <person name="Gilbert D.G."/>
        </authorList>
    </citation>
    <scope>NUCLEOTIDE SEQUENCE</scope>
</reference>
<organism evidence="7">
    <name type="scientific">hydrothermal vent metagenome</name>
    <dbReference type="NCBI Taxonomy" id="652676"/>
    <lineage>
        <taxon>unclassified sequences</taxon>
        <taxon>metagenomes</taxon>
        <taxon>ecological metagenomes</taxon>
    </lineage>
</organism>
<dbReference type="NCBIfam" id="TIGR00219">
    <property type="entry name" value="mreC"/>
    <property type="match status" value="1"/>
</dbReference>
<gene>
    <name evidence="7" type="ORF">MGWOODY_XGa1133</name>
</gene>
<accession>A0A160TSM0</accession>
<evidence type="ECO:0000256" key="2">
    <source>
        <dbReference type="ARBA" id="ARBA00013855"/>
    </source>
</evidence>
<dbReference type="GO" id="GO:0005886">
    <property type="term" value="C:plasma membrane"/>
    <property type="evidence" value="ECO:0007669"/>
    <property type="project" value="TreeGrafter"/>
</dbReference>
<evidence type="ECO:0000256" key="4">
    <source>
        <dbReference type="ARBA" id="ARBA00032089"/>
    </source>
</evidence>
<dbReference type="EMBL" id="CZRL01000077">
    <property type="protein sequence ID" value="CUS52173.1"/>
    <property type="molecule type" value="Genomic_DNA"/>
</dbReference>
<keyword evidence="5" id="KW-0175">Coiled coil</keyword>
<keyword evidence="3" id="KW-0133">Cell shape</keyword>
<comment type="similarity">
    <text evidence="1">Belongs to the MreC family.</text>
</comment>
<evidence type="ECO:0000259" key="6">
    <source>
        <dbReference type="Pfam" id="PF04085"/>
    </source>
</evidence>
<dbReference type="GO" id="GO:0008360">
    <property type="term" value="P:regulation of cell shape"/>
    <property type="evidence" value="ECO:0007669"/>
    <property type="project" value="UniProtKB-KW"/>
</dbReference>
<feature type="coiled-coil region" evidence="5">
    <location>
        <begin position="67"/>
        <end position="104"/>
    </location>
</feature>
<dbReference type="AlphaFoldDB" id="A0A160TSM0"/>
<evidence type="ECO:0000256" key="1">
    <source>
        <dbReference type="ARBA" id="ARBA00009369"/>
    </source>
</evidence>
<name>A0A160TSM0_9ZZZZ</name>
<dbReference type="InterPro" id="IPR042177">
    <property type="entry name" value="Cell/Rod_1"/>
</dbReference>
<dbReference type="InterPro" id="IPR055342">
    <property type="entry name" value="MreC_beta-barrel_core"/>
</dbReference>
<evidence type="ECO:0000256" key="5">
    <source>
        <dbReference type="SAM" id="Coils"/>
    </source>
</evidence>
<evidence type="ECO:0000256" key="3">
    <source>
        <dbReference type="ARBA" id="ARBA00022960"/>
    </source>
</evidence>
<dbReference type="InterPro" id="IPR007221">
    <property type="entry name" value="MreC"/>
</dbReference>
<dbReference type="PIRSF" id="PIRSF038471">
    <property type="entry name" value="MreC"/>
    <property type="match status" value="1"/>
</dbReference>
<protein>
    <recommendedName>
        <fullName evidence="2">Cell shape-determining protein MreC</fullName>
    </recommendedName>
    <alternativeName>
        <fullName evidence="4">Cell shape protein MreC</fullName>
    </alternativeName>
</protein>
<dbReference type="Gene3D" id="2.40.10.350">
    <property type="entry name" value="Rod shape-determining protein MreC, domain 2"/>
    <property type="match status" value="1"/>
</dbReference>
<feature type="domain" description="Rod shape-determining protein MreC beta-barrel core" evidence="6">
    <location>
        <begin position="127"/>
        <end position="267"/>
    </location>
</feature>
<dbReference type="InterPro" id="IPR042175">
    <property type="entry name" value="Cell/Rod_MreC_2"/>
</dbReference>
<dbReference type="Gene3D" id="2.40.10.340">
    <property type="entry name" value="Rod shape-determining protein MreC, domain 1"/>
    <property type="match status" value="1"/>
</dbReference>
<dbReference type="Pfam" id="PF04085">
    <property type="entry name" value="MreC"/>
    <property type="match status" value="1"/>
</dbReference>
<proteinExistence type="inferred from homology"/>
<dbReference type="PANTHER" id="PTHR34138">
    <property type="entry name" value="CELL SHAPE-DETERMINING PROTEIN MREC"/>
    <property type="match status" value="1"/>
</dbReference>